<dbReference type="EMBL" id="FVZE01000012">
    <property type="protein sequence ID" value="SLK10545.1"/>
    <property type="molecule type" value="Genomic_DNA"/>
</dbReference>
<dbReference type="RefSeq" id="WP_245829472.1">
    <property type="nucleotide sequence ID" value="NZ_FVZE01000012.1"/>
</dbReference>
<feature type="transmembrane region" description="Helical" evidence="1">
    <location>
        <begin position="155"/>
        <end position="173"/>
    </location>
</feature>
<protein>
    <submittedName>
        <fullName evidence="3">Peptidoglycan/LPS O-acetylase OafA/YrhL, contains acyltransferase and SGNH-hydrolase domains</fullName>
    </submittedName>
</protein>
<keyword evidence="4" id="KW-1185">Reference proteome</keyword>
<dbReference type="PANTHER" id="PTHR23028">
    <property type="entry name" value="ACETYLTRANSFERASE"/>
    <property type="match status" value="1"/>
</dbReference>
<feature type="transmembrane region" description="Helical" evidence="1">
    <location>
        <begin position="279"/>
        <end position="309"/>
    </location>
</feature>
<dbReference type="Pfam" id="PF01757">
    <property type="entry name" value="Acyl_transf_3"/>
    <property type="match status" value="1"/>
</dbReference>
<feature type="transmembrane region" description="Helical" evidence="1">
    <location>
        <begin position="12"/>
        <end position="34"/>
    </location>
</feature>
<keyword evidence="1" id="KW-0812">Transmembrane</keyword>
<keyword evidence="3" id="KW-0808">Transferase</keyword>
<dbReference type="GO" id="GO:0016787">
    <property type="term" value="F:hydrolase activity"/>
    <property type="evidence" value="ECO:0007669"/>
    <property type="project" value="UniProtKB-KW"/>
</dbReference>
<dbReference type="STRING" id="428990.SAMN06295987_11211"/>
<gene>
    <name evidence="3" type="ORF">SAMN06295987_11211</name>
</gene>
<dbReference type="GO" id="GO:0016747">
    <property type="term" value="F:acyltransferase activity, transferring groups other than amino-acyl groups"/>
    <property type="evidence" value="ECO:0007669"/>
    <property type="project" value="InterPro"/>
</dbReference>
<evidence type="ECO:0000256" key="1">
    <source>
        <dbReference type="SAM" id="Phobius"/>
    </source>
</evidence>
<evidence type="ECO:0000313" key="4">
    <source>
        <dbReference type="Proteomes" id="UP000190989"/>
    </source>
</evidence>
<keyword evidence="1" id="KW-1133">Transmembrane helix</keyword>
<name>A0A1U6IR97_9SPHN</name>
<accession>A0A1U6IR97</accession>
<keyword evidence="1" id="KW-0472">Membrane</keyword>
<sequence length="353" mass="38334">MKLWAMKRLNGLDALRGIAAVSVLLHHIGIVSLGMTSNNAYLAVDFFFMLSGYVMARTYEGRLAAGLGAGKFLFLRYVRLWPVMAFAFLLGIPDALTGMGLTETAAFAFVVNMALLPYWAAWAPYPYNVAAWSIFYELVANLMHAVLFWRVRTGLLLFCVFAMGAIFICRGLTAPILRIDGMGAFGFAGGLPRVLMSYPLGIVLYRIWKDTPPIGIPAPVAFLTMPAVFIGTELSGYHNIFIDLVFILILCPAMMAAALKWEPPVVATKLGGISFPLYAVHVPVMTLMSISGLSVFLAIPASFILSVLVDRAVNRLRRSRGPMAQSEVMASMTPLPIEGHETAGAGPHNAHSA</sequence>
<dbReference type="InterPro" id="IPR050879">
    <property type="entry name" value="Acyltransferase_3"/>
</dbReference>
<evidence type="ECO:0000259" key="2">
    <source>
        <dbReference type="Pfam" id="PF01757"/>
    </source>
</evidence>
<feature type="transmembrane region" description="Helical" evidence="1">
    <location>
        <begin position="80"/>
        <end position="99"/>
    </location>
</feature>
<feature type="transmembrane region" description="Helical" evidence="1">
    <location>
        <begin position="185"/>
        <end position="208"/>
    </location>
</feature>
<feature type="transmembrane region" description="Helical" evidence="1">
    <location>
        <begin position="214"/>
        <end position="234"/>
    </location>
</feature>
<keyword evidence="3" id="KW-0012">Acyltransferase</keyword>
<dbReference type="AlphaFoldDB" id="A0A1U6IR97"/>
<feature type="domain" description="Acyltransferase 3" evidence="2">
    <location>
        <begin position="10"/>
        <end position="309"/>
    </location>
</feature>
<dbReference type="InterPro" id="IPR002656">
    <property type="entry name" value="Acyl_transf_3_dom"/>
</dbReference>
<dbReference type="PANTHER" id="PTHR23028:SF134">
    <property type="entry name" value="PUTATIVE (AFU_ORTHOLOGUE AFUA_4G08520)-RELATED"/>
    <property type="match status" value="1"/>
</dbReference>
<organism evidence="3 4">
    <name type="scientific">Novosphingobium mathurense</name>
    <dbReference type="NCBI Taxonomy" id="428990"/>
    <lineage>
        <taxon>Bacteria</taxon>
        <taxon>Pseudomonadati</taxon>
        <taxon>Pseudomonadota</taxon>
        <taxon>Alphaproteobacteria</taxon>
        <taxon>Sphingomonadales</taxon>
        <taxon>Sphingomonadaceae</taxon>
        <taxon>Novosphingobium</taxon>
    </lineage>
</organism>
<evidence type="ECO:0000313" key="3">
    <source>
        <dbReference type="EMBL" id="SLK10545.1"/>
    </source>
</evidence>
<feature type="transmembrane region" description="Helical" evidence="1">
    <location>
        <begin position="241"/>
        <end position="259"/>
    </location>
</feature>
<keyword evidence="3" id="KW-0378">Hydrolase</keyword>
<proteinExistence type="predicted"/>
<dbReference type="Proteomes" id="UP000190989">
    <property type="component" value="Unassembled WGS sequence"/>
</dbReference>
<reference evidence="4" key="1">
    <citation type="submission" date="2017-02" db="EMBL/GenBank/DDBJ databases">
        <authorList>
            <person name="Varghese N."/>
            <person name="Submissions S."/>
        </authorList>
    </citation>
    <scope>NUCLEOTIDE SEQUENCE [LARGE SCALE GENOMIC DNA]</scope>
    <source>
        <strain evidence="4">SM117</strain>
    </source>
</reference>